<feature type="compositionally biased region" description="Polar residues" evidence="2">
    <location>
        <begin position="211"/>
        <end position="221"/>
    </location>
</feature>
<reference evidence="5" key="1">
    <citation type="submission" date="2024-02" db="EMBL/GenBank/DDBJ databases">
        <authorList>
            <consortium name="ELIXIR-Norway"/>
            <consortium name="Elixir Norway"/>
        </authorList>
    </citation>
    <scope>NUCLEOTIDE SEQUENCE</scope>
</reference>
<proteinExistence type="predicted"/>
<feature type="region of interest" description="Disordered" evidence="2">
    <location>
        <begin position="1341"/>
        <end position="1410"/>
    </location>
</feature>
<feature type="compositionally biased region" description="Polar residues" evidence="2">
    <location>
        <begin position="1138"/>
        <end position="1147"/>
    </location>
</feature>
<feature type="region of interest" description="Disordered" evidence="2">
    <location>
        <begin position="1242"/>
        <end position="1266"/>
    </location>
</feature>
<feature type="domain" description="HSA" evidence="4">
    <location>
        <begin position="698"/>
        <end position="771"/>
    </location>
</feature>
<evidence type="ECO:0000259" key="4">
    <source>
        <dbReference type="PROSITE" id="PS51204"/>
    </source>
</evidence>
<evidence type="ECO:0000256" key="2">
    <source>
        <dbReference type="SAM" id="MobiDB-lite"/>
    </source>
</evidence>
<feature type="compositionally biased region" description="Polar residues" evidence="2">
    <location>
        <begin position="1080"/>
        <end position="1089"/>
    </location>
</feature>
<dbReference type="InterPro" id="IPR044798">
    <property type="entry name" value="EAF1A/B"/>
</dbReference>
<feature type="compositionally biased region" description="Low complexity" evidence="2">
    <location>
        <begin position="1916"/>
        <end position="1974"/>
    </location>
</feature>
<dbReference type="InterPro" id="IPR001005">
    <property type="entry name" value="SANT/Myb"/>
</dbReference>
<accession>A0ABP0VBR3</accession>
<comment type="caution">
    <text evidence="5">The sequence shown here is derived from an EMBL/GenBank/DDBJ whole genome shotgun (WGS) entry which is preliminary data.</text>
</comment>
<gene>
    <name evidence="5" type="ORF">CSSPJE1EN1_LOCUS27265</name>
</gene>
<feature type="compositionally biased region" description="Polar residues" evidence="2">
    <location>
        <begin position="1871"/>
        <end position="1883"/>
    </location>
</feature>
<dbReference type="PROSITE" id="PS50090">
    <property type="entry name" value="MYB_LIKE"/>
    <property type="match status" value="1"/>
</dbReference>
<feature type="compositionally biased region" description="Polar residues" evidence="2">
    <location>
        <begin position="2003"/>
        <end position="2016"/>
    </location>
</feature>
<feature type="region of interest" description="Disordered" evidence="2">
    <location>
        <begin position="201"/>
        <end position="221"/>
    </location>
</feature>
<name>A0ABP0VBR3_9BRYO</name>
<dbReference type="EMBL" id="CAXAQS010000511">
    <property type="protein sequence ID" value="CAK9251887.1"/>
    <property type="molecule type" value="Genomic_DNA"/>
</dbReference>
<dbReference type="SMART" id="SM00573">
    <property type="entry name" value="HSA"/>
    <property type="match status" value="1"/>
</dbReference>
<keyword evidence="6" id="KW-1185">Reference proteome</keyword>
<evidence type="ECO:0000256" key="1">
    <source>
        <dbReference type="ARBA" id="ARBA00022853"/>
    </source>
</evidence>
<dbReference type="PANTHER" id="PTHR46774">
    <property type="entry name" value="CHROMATIN MODIFICATION-RELATED PROTEIN EAF1 A-RELATED"/>
    <property type="match status" value="1"/>
</dbReference>
<dbReference type="InterPro" id="IPR014012">
    <property type="entry name" value="HSA_dom"/>
</dbReference>
<feature type="region of interest" description="Disordered" evidence="2">
    <location>
        <begin position="991"/>
        <end position="1089"/>
    </location>
</feature>
<evidence type="ECO:0000313" key="6">
    <source>
        <dbReference type="Proteomes" id="UP001497444"/>
    </source>
</evidence>
<dbReference type="PANTHER" id="PTHR46774:SF3">
    <property type="entry name" value="CHROMATIN MODIFICATION-RELATED PROTEIN EAF1 A-RELATED"/>
    <property type="match status" value="1"/>
</dbReference>
<evidence type="ECO:0000313" key="5">
    <source>
        <dbReference type="EMBL" id="CAK9251887.1"/>
    </source>
</evidence>
<feature type="compositionally biased region" description="Low complexity" evidence="2">
    <location>
        <begin position="1826"/>
        <end position="1837"/>
    </location>
</feature>
<organism evidence="5 6">
    <name type="scientific">Sphagnum jensenii</name>
    <dbReference type="NCBI Taxonomy" id="128206"/>
    <lineage>
        <taxon>Eukaryota</taxon>
        <taxon>Viridiplantae</taxon>
        <taxon>Streptophyta</taxon>
        <taxon>Embryophyta</taxon>
        <taxon>Bryophyta</taxon>
        <taxon>Sphagnophytina</taxon>
        <taxon>Sphagnopsida</taxon>
        <taxon>Sphagnales</taxon>
        <taxon>Sphagnaceae</taxon>
        <taxon>Sphagnum</taxon>
    </lineage>
</organism>
<feature type="compositionally biased region" description="Gly residues" evidence="2">
    <location>
        <begin position="1362"/>
        <end position="1372"/>
    </location>
</feature>
<feature type="region of interest" description="Disordered" evidence="2">
    <location>
        <begin position="1587"/>
        <end position="1626"/>
    </location>
</feature>
<feature type="domain" description="Myb-like" evidence="3">
    <location>
        <begin position="1185"/>
        <end position="1231"/>
    </location>
</feature>
<feature type="compositionally biased region" description="Polar residues" evidence="2">
    <location>
        <begin position="585"/>
        <end position="599"/>
    </location>
</feature>
<feature type="region of interest" description="Disordered" evidence="2">
    <location>
        <begin position="583"/>
        <end position="608"/>
    </location>
</feature>
<feature type="region of interest" description="Disordered" evidence="2">
    <location>
        <begin position="1663"/>
        <end position="1898"/>
    </location>
</feature>
<feature type="region of interest" description="Disordered" evidence="2">
    <location>
        <begin position="1"/>
        <end position="20"/>
    </location>
</feature>
<dbReference type="Proteomes" id="UP001497444">
    <property type="component" value="Unassembled WGS sequence"/>
</dbReference>
<feature type="region of interest" description="Disordered" evidence="2">
    <location>
        <begin position="1110"/>
        <end position="1184"/>
    </location>
</feature>
<sequence length="2282" mass="241875">MLTSKHGSDLRPAAVSAEVSCEEVEGRKEVESVIDICGEEKEGEAEAVLGPRVIREDHHPGSVPGFEHSVNAEPGSMGAGAGAAAAIDHNEPSPRGAAIEKAQAELRWDLAVREERRRELEFLEKGGEPLDFKFGEVPSLTFSSPSPAEPLADQVLFSEGEGGSVANAIANGSACENIVIQGVSGGRDLEVDEHGFRLNARDATDTIPSKGRSSQPNPSTQTQIELFTKRESGDFGGDRVGAKCQAYAKRNRQWSQHLGNGHLALKEQEKVVDGKSSVVEADIDEAPSTTRDEAMVEMGFQLLPDESPHAAPGKWNGVTPKQELEPPMIEVMTRCGALLEQHAADVSTDVGKGRELAVLSSHVSLKSGDIGVNLCVNTREKDGSLALAGKGSSNVDLFFSEVQPSPNVQSFCELSSAGLQECVEDKSVLGRASANPDRARDEVTATGHIPGHGTARREARGSDGIPPLPPKSNSVDKVSSRAHKVVSEGSLNGPPRSTVYEQSLNSSKVTEANGNSIPVTRSILEDFEGGGSMQKSIMIKKAVARGGSNIRQVNRDQSVQDEKRLDASNARIKIEDVAAEARATPSVTTEVDASSSQMSGGAPKPQELRTEGQAGAIVGGIPRSIGRTSSSSALLKNKFPGVVIPWEKEHDPIVEAEAAKHRADITAKARKAHEDFILEEAEHLQAARNSTVDQVLDSKPWPEGLRRKAHWDFVLEEMVWMANDFMQESLWKRAAALQICRRVALQRQEEDFLASELSTRQQKVAKVLANAVEYFWHSAKECFSKEKAVTSVNKKKSMAIQQYAMRFLRSSSLESMVQPKALARTKWHSEHTSSSILEPLQEDQFSEESLFYVVPDGSMEVYRASVKSYWAMLEAAVRAAAEDATVSCDFGYYGNDGGSQDNDLQLHFILSPLGSGGGLPGIAKKKRMKIPKVNTAVPKVEVGGPLSGFVYEPSVSGGEQGLPSPAVTGKRSLPGNSGFSCLPGVIPTKRARSSAGNLRLRAPGVSTSPGAVGGHFPRSTVGSQLQQEELMDVPDGSNREDNSSDTPSDTLHAVVSDGTFVPSKSKKKKKLTHSVGGSLATRQGESRVSGNATNKVHVVCDVFCGIGTDASELPAPPGSKKPKVSDANSEAMPGPIQPASQTGQQPVSLGVSKPIRHNSNRDRSNRKIKSSKGSPLSAPTGNGIPWSSVEDQAILVLVHDLGPNWELVSDVLSYNSQLKGIYRKPKLCRERHKFLSERLGTEMQENSDDVSPLQTSMAQPPGIPKGNNTRLLLQRIHGTVEEDTLKVHFEQIILTWEKFRPRKPTDAQEQKVLATPHPSHGLAISQFCTGGSPNPLDLCDRLTANGEVPPPSFTMQASPHGNGPGLLSGGLPPGSSVRPPSAGMPPGLPGSNGLPPGTPAVSSSATMNAAAARDAQRFTAMRLSPEETNRLRMATAGPLGAYNQRLQQQVTSPTTGLPVLSGLSNPNDLPLLPTSATGGLLSGLSRSMSLPRPALSGLGSAAVSSMGSAGLGIMLPPGGVNLASSGSLPSGSVSGQFMARKTRELLQRMTGCSEEQRMQLIQQLQHLALQGEPQAAAALASLNSDMAVVSSPPQSFSHQQQQQQQQQQHQAQQRQRNQQQQQLQLQNHQTQQQQQQAWQFQAARVNEQQRQQQLQHQKRLLGGLPALGHPHPHTPNPPQQQMLAPHQPYGRSLSSQHMGPQPQHAISQQSHTLQKQLVQQQQQQVGVGPSSQVQQSSLPPSSLQSAQVSPTGSGPSSLSSQQQQQQQQPPLTQQNQVPGQMPQVAGPAKQVQSKQFQKHQQQNQQQQQASRVSKGLSRGPMMMQGLSQSNNLPSNLSIGSNSMLGELAGQPGAHSLQQGQRVLQPQVQIQSGKLQSWSQQSMSGKLPQMQSQGAQLQGGAQSQGLASVAVQQQGQQQQDVASQQQAQPATFPQQSPLPQQQLPSSAPIQQPQLQTPIPGQQQSQQQHRPMQQQQEPPPQRLQTRHPGTAMGLPVPGQVGKTGMQLQGQGVSSQMASQPGAPTYQLGTPISMGGPSPHVTSLSSGLHSTTVGVNSSQWKSNQAASPMSGGMFNLTRTGSPGSAHNMSPIVAPSGLHIPSSNGNTGASIHGASMGGVPQAHTVMQGASGQKFAVGPGQVGREIAGSQQGVTAGEQSQQGSMPVSLATSNIAAAAQTRLPVQSSSSGMLPGSTMGLVTTSGPPNVVYQGVPVPGPGHSSTLPGSGLLYTMQPHQPHVGNVSMTGSAVSQRSASPASNGAAPIAMSAMGSTSLSVIPAGAVPSSSA</sequence>
<dbReference type="PROSITE" id="PS51204">
    <property type="entry name" value="HSA"/>
    <property type="match status" value="1"/>
</dbReference>
<feature type="compositionally biased region" description="Low complexity" evidence="2">
    <location>
        <begin position="1389"/>
        <end position="1410"/>
    </location>
</feature>
<feature type="compositionally biased region" description="Polar residues" evidence="2">
    <location>
        <begin position="1171"/>
        <end position="1180"/>
    </location>
</feature>
<evidence type="ECO:0000259" key="3">
    <source>
        <dbReference type="PROSITE" id="PS50090"/>
    </source>
</evidence>
<feature type="region of interest" description="Disordered" evidence="2">
    <location>
        <begin position="430"/>
        <end position="498"/>
    </location>
</feature>
<feature type="compositionally biased region" description="Low complexity" evidence="2">
    <location>
        <begin position="1789"/>
        <end position="1808"/>
    </location>
</feature>
<protein>
    <submittedName>
        <fullName evidence="5">Uncharacterized protein</fullName>
    </submittedName>
</protein>
<keyword evidence="1" id="KW-0156">Chromatin regulator</keyword>
<dbReference type="Pfam" id="PF07529">
    <property type="entry name" value="HSA"/>
    <property type="match status" value="1"/>
</dbReference>
<feature type="compositionally biased region" description="Low complexity" evidence="2">
    <location>
        <begin position="1594"/>
        <end position="1626"/>
    </location>
</feature>
<feature type="region of interest" description="Disordered" evidence="2">
    <location>
        <begin position="1916"/>
        <end position="2021"/>
    </location>
</feature>
<feature type="compositionally biased region" description="Low complexity" evidence="2">
    <location>
        <begin position="1856"/>
        <end position="1870"/>
    </location>
</feature>
<feature type="compositionally biased region" description="Low complexity" evidence="2">
    <location>
        <begin position="1708"/>
        <end position="1774"/>
    </location>
</feature>